<evidence type="ECO:0000259" key="2">
    <source>
        <dbReference type="Pfam" id="PF02481"/>
    </source>
</evidence>
<dbReference type="EMBL" id="JRGF01000001">
    <property type="protein sequence ID" value="KHE42945.1"/>
    <property type="molecule type" value="Genomic_DNA"/>
</dbReference>
<evidence type="ECO:0000313" key="4">
    <source>
        <dbReference type="EMBL" id="KHE42945.1"/>
    </source>
</evidence>
<name>A0ABR4YL13_9BACT</name>
<dbReference type="SUPFAM" id="SSF102405">
    <property type="entry name" value="MCP/YpsA-like"/>
    <property type="match status" value="1"/>
</dbReference>
<dbReference type="RefSeq" id="WP_035471136.1">
    <property type="nucleotide sequence ID" value="NZ_JRGF01000001.1"/>
</dbReference>
<keyword evidence="5" id="KW-1185">Reference proteome</keyword>
<dbReference type="PANTHER" id="PTHR43022">
    <property type="entry name" value="PROTEIN SMF"/>
    <property type="match status" value="1"/>
</dbReference>
<comment type="similarity">
    <text evidence="1">Belongs to the DprA/Smf family.</text>
</comment>
<dbReference type="Pfam" id="PF17782">
    <property type="entry name" value="WHD_DprA"/>
    <property type="match status" value="1"/>
</dbReference>
<dbReference type="Gene3D" id="3.40.50.450">
    <property type="match status" value="1"/>
</dbReference>
<feature type="domain" description="Smf/DprA SLOG" evidence="2">
    <location>
        <begin position="78"/>
        <end position="289"/>
    </location>
</feature>
<dbReference type="Gene3D" id="1.10.10.10">
    <property type="entry name" value="Winged helix-like DNA-binding domain superfamily/Winged helix DNA-binding domain"/>
    <property type="match status" value="1"/>
</dbReference>
<accession>A0ABR4YL13</accession>
<feature type="domain" description="DprA winged helix" evidence="3">
    <location>
        <begin position="303"/>
        <end position="360"/>
    </location>
</feature>
<reference evidence="4 5" key="1">
    <citation type="submission" date="2014-09" db="EMBL/GenBank/DDBJ databases">
        <title>Alistipes sp. 627, sp. nov., a novel member of the family Rikenellaceae isolated from human faeces.</title>
        <authorList>
            <person name="Shkoporov A.N."/>
            <person name="Chaplin A.V."/>
            <person name="Motuzova O.V."/>
            <person name="Kafarskaia L.I."/>
            <person name="Khokhlova E.V."/>
            <person name="Efimov B.A."/>
        </authorList>
    </citation>
    <scope>NUCLEOTIDE SEQUENCE [LARGE SCALE GENOMIC DNA]</scope>
    <source>
        <strain evidence="4 5">627</strain>
    </source>
</reference>
<dbReference type="PANTHER" id="PTHR43022:SF1">
    <property type="entry name" value="PROTEIN SMF"/>
    <property type="match status" value="1"/>
</dbReference>
<dbReference type="InterPro" id="IPR057666">
    <property type="entry name" value="DrpA_SLOG"/>
</dbReference>
<evidence type="ECO:0000313" key="5">
    <source>
        <dbReference type="Proteomes" id="UP000030889"/>
    </source>
</evidence>
<dbReference type="Pfam" id="PF02481">
    <property type="entry name" value="DNA_processg_A"/>
    <property type="match status" value="1"/>
</dbReference>
<dbReference type="InterPro" id="IPR041614">
    <property type="entry name" value="DprA_WH"/>
</dbReference>
<evidence type="ECO:0000259" key="3">
    <source>
        <dbReference type="Pfam" id="PF17782"/>
    </source>
</evidence>
<protein>
    <submittedName>
        <fullName evidence="4">DNA protecting protein DprA</fullName>
    </submittedName>
</protein>
<dbReference type="InterPro" id="IPR036388">
    <property type="entry name" value="WH-like_DNA-bd_sf"/>
</dbReference>
<comment type="caution">
    <text evidence="4">The sequence shown here is derived from an EMBL/GenBank/DDBJ whole genome shotgun (WGS) entry which is preliminary data.</text>
</comment>
<dbReference type="Proteomes" id="UP000030889">
    <property type="component" value="Unassembled WGS sequence"/>
</dbReference>
<evidence type="ECO:0000256" key="1">
    <source>
        <dbReference type="ARBA" id="ARBA00006525"/>
    </source>
</evidence>
<organism evidence="4 5">
    <name type="scientific">Alistipes inops</name>
    <dbReference type="NCBI Taxonomy" id="1501391"/>
    <lineage>
        <taxon>Bacteria</taxon>
        <taxon>Pseudomonadati</taxon>
        <taxon>Bacteroidota</taxon>
        <taxon>Bacteroidia</taxon>
        <taxon>Bacteroidales</taxon>
        <taxon>Rikenellaceae</taxon>
        <taxon>Alistipes</taxon>
    </lineage>
</organism>
<dbReference type="InterPro" id="IPR003488">
    <property type="entry name" value="DprA"/>
</dbReference>
<sequence length="365" mass="38292">MTVDDIALTLQKGLGVRGAAHLLSLAGSASAVYAASEGELSGKFGLRSDIARALAAKTAHREAEEELRYMRRHGISAVASTDVDYPALLRECPDYPHVLYFVGDAAAFRGRMLSVVGTRAATVYGQQMCDVLVGRVAELAAGTAVVSGLAYGIDAAAHRAALRYGLRTVAVIANPLPGVTPVQHRALAHDIAERGGAVVTELHSRTRQNGAYFIPRNRIIAGMGEGTVVVESPAGGGALSTAALADGYGRIVMAVPGRAGDRCSAGANRLIMERRAAMVCSGDDIVRELGWDIACPGFIPVRESPPVLNGDERRIMECLHDGEAADMDTLALRSGIPIGQISAVLLGLELGGMVRALPGKRYEKS</sequence>
<proteinExistence type="inferred from homology"/>
<gene>
    <name evidence="4" type="ORF">LG35_00275</name>
</gene>